<keyword evidence="9" id="KW-0479">Metal-binding</keyword>
<protein>
    <submittedName>
        <fullName evidence="27">Polyprotein</fullName>
    </submittedName>
</protein>
<keyword evidence="12" id="KW-0460">Magnesium</keyword>
<keyword evidence="6" id="KW-0808">Transferase</keyword>
<dbReference type="InterPro" id="IPR013103">
    <property type="entry name" value="RVT_2"/>
</dbReference>
<feature type="compositionally biased region" description="Low complexity" evidence="25">
    <location>
        <begin position="988"/>
        <end position="1004"/>
    </location>
</feature>
<comment type="subcellular location">
    <subcellularLocation>
        <location evidence="3">Cytoplasm</location>
    </subcellularLocation>
    <subcellularLocation>
        <location evidence="2">Nucleus</location>
    </subcellularLocation>
</comment>
<dbReference type="Pfam" id="PF07727">
    <property type="entry name" value="RVT_2"/>
    <property type="match status" value="1"/>
</dbReference>
<evidence type="ECO:0000256" key="25">
    <source>
        <dbReference type="SAM" id="MobiDB-lite"/>
    </source>
</evidence>
<dbReference type="GO" id="GO:0004523">
    <property type="term" value="F:RNA-DNA hybrid ribonuclease activity"/>
    <property type="evidence" value="ECO:0007669"/>
    <property type="project" value="UniProtKB-EC"/>
</dbReference>
<dbReference type="InterPro" id="IPR039537">
    <property type="entry name" value="Retrotran_Ty1/copia-like"/>
</dbReference>
<evidence type="ECO:0000259" key="26">
    <source>
        <dbReference type="PROSITE" id="PS50994"/>
    </source>
</evidence>
<dbReference type="InterPro" id="IPR012337">
    <property type="entry name" value="RNaseH-like_sf"/>
</dbReference>
<evidence type="ECO:0000256" key="8">
    <source>
        <dbReference type="ARBA" id="ARBA00022722"/>
    </source>
</evidence>
<dbReference type="InterPro" id="IPR001584">
    <property type="entry name" value="Integrase_cat-core"/>
</dbReference>
<accession>A4VB71</accession>
<organism evidence="27">
    <name type="scientific">Vanderwaltozyma polyspora</name>
    <dbReference type="NCBI Taxonomy" id="36033"/>
    <lineage>
        <taxon>Eukaryota</taxon>
        <taxon>Fungi</taxon>
        <taxon>Dikarya</taxon>
        <taxon>Ascomycota</taxon>
        <taxon>Saccharomycotina</taxon>
        <taxon>Saccharomycetes</taxon>
        <taxon>Saccharomycetales</taxon>
        <taxon>Saccharomycetaceae</taxon>
        <taxon>Vanderwaltozyma</taxon>
    </lineage>
</organism>
<evidence type="ECO:0000256" key="14">
    <source>
        <dbReference type="ARBA" id="ARBA00022908"/>
    </source>
</evidence>
<evidence type="ECO:0000256" key="1">
    <source>
        <dbReference type="ARBA" id="ARBA00000077"/>
    </source>
</evidence>
<evidence type="ECO:0000256" key="4">
    <source>
        <dbReference type="ARBA" id="ARBA00022490"/>
    </source>
</evidence>
<evidence type="ECO:0000256" key="24">
    <source>
        <dbReference type="ARBA" id="ARBA00049244"/>
    </source>
</evidence>
<feature type="region of interest" description="Disordered" evidence="25">
    <location>
        <begin position="943"/>
        <end position="1051"/>
    </location>
</feature>
<comment type="catalytic activity">
    <reaction evidence="24">
        <text>DNA(n) + a 2'-deoxyribonucleoside 5'-triphosphate = DNA(n+1) + diphosphate</text>
        <dbReference type="Rhea" id="RHEA:22508"/>
        <dbReference type="Rhea" id="RHEA-COMP:17339"/>
        <dbReference type="Rhea" id="RHEA-COMP:17340"/>
        <dbReference type="ChEBI" id="CHEBI:33019"/>
        <dbReference type="ChEBI" id="CHEBI:61560"/>
        <dbReference type="ChEBI" id="CHEBI:173112"/>
        <dbReference type="EC" id="2.7.7.7"/>
    </reaction>
</comment>
<keyword evidence="19" id="KW-0539">Nucleus</keyword>
<keyword evidence="20" id="KW-0511">Multifunctional enzyme</keyword>
<keyword evidence="18" id="KW-0233">DNA recombination</keyword>
<feature type="compositionally biased region" description="Polar residues" evidence="25">
    <location>
        <begin position="355"/>
        <end position="371"/>
    </location>
</feature>
<reference evidence="27" key="1">
    <citation type="submission" date="2007-04" db="EMBL/GenBank/DDBJ databases">
        <title>Independent sorting-out of thousands of duplicated gene pairs in two yeast species descended from a whole-genome duplication.</title>
        <authorList>
            <person name="Scannell D.R."/>
            <person name="Frank A.C."/>
            <person name="Conant G.C."/>
            <person name="Byrne K.P."/>
            <person name="Woolfit M."/>
            <person name="Wolfe K.H."/>
        </authorList>
    </citation>
    <scope>NUCLEOTIDE SEQUENCE</scope>
    <source>
        <strain evidence="27">DSMZ 70294</strain>
    </source>
</reference>
<evidence type="ECO:0000256" key="11">
    <source>
        <dbReference type="ARBA" id="ARBA00022801"/>
    </source>
</evidence>
<keyword evidence="14" id="KW-0229">DNA integration</keyword>
<comment type="catalytic activity">
    <reaction evidence="23">
        <text>DNA(n) + a 2'-deoxyribonucleoside 5'-triphosphate = DNA(n+1) + diphosphate</text>
        <dbReference type="Rhea" id="RHEA:22508"/>
        <dbReference type="Rhea" id="RHEA-COMP:17339"/>
        <dbReference type="Rhea" id="RHEA-COMP:17340"/>
        <dbReference type="ChEBI" id="CHEBI:33019"/>
        <dbReference type="ChEBI" id="CHEBI:61560"/>
        <dbReference type="ChEBI" id="CHEBI:173112"/>
        <dbReference type="EC" id="2.7.7.49"/>
    </reaction>
</comment>
<feature type="region of interest" description="Disordered" evidence="25">
    <location>
        <begin position="859"/>
        <end position="904"/>
    </location>
</feature>
<evidence type="ECO:0000256" key="23">
    <source>
        <dbReference type="ARBA" id="ARBA00048173"/>
    </source>
</evidence>
<feature type="domain" description="Integrase catalytic" evidence="26">
    <location>
        <begin position="598"/>
        <end position="765"/>
    </location>
</feature>
<evidence type="ECO:0000256" key="22">
    <source>
        <dbReference type="ARBA" id="ARBA00025615"/>
    </source>
</evidence>
<evidence type="ECO:0000256" key="15">
    <source>
        <dbReference type="ARBA" id="ARBA00022918"/>
    </source>
</evidence>
<comment type="function">
    <text evidence="22">Integrase (IN) targets the VLP to the nucleus, where a subparticle preintegration complex (PIC) containing at least integrase and the newly synthesized dsDNA copy of the retrotransposon must transit the nuclear membrane. Once in the nucleus, integrase performs the integration of the dsDNA into the host genome.</text>
</comment>
<keyword evidence="5" id="KW-0815">Transposition</keyword>
<evidence type="ECO:0000256" key="19">
    <source>
        <dbReference type="ARBA" id="ARBA00023242"/>
    </source>
</evidence>
<dbReference type="GO" id="GO:0046872">
    <property type="term" value="F:metal ion binding"/>
    <property type="evidence" value="ECO:0007669"/>
    <property type="project" value="UniProtKB-KW"/>
</dbReference>
<dbReference type="GO" id="GO:0003677">
    <property type="term" value="F:DNA binding"/>
    <property type="evidence" value="ECO:0007669"/>
    <property type="project" value="UniProtKB-KW"/>
</dbReference>
<evidence type="ECO:0000256" key="12">
    <source>
        <dbReference type="ARBA" id="ARBA00022842"/>
    </source>
</evidence>
<feature type="compositionally biased region" description="Basic and acidic residues" evidence="25">
    <location>
        <begin position="887"/>
        <end position="899"/>
    </location>
</feature>
<keyword evidence="11" id="KW-0378">Hydrolase</keyword>
<keyword evidence="7" id="KW-0548">Nucleotidyltransferase</keyword>
<evidence type="ECO:0000256" key="13">
    <source>
        <dbReference type="ARBA" id="ARBA00022884"/>
    </source>
</evidence>
<evidence type="ECO:0000256" key="16">
    <source>
        <dbReference type="ARBA" id="ARBA00022932"/>
    </source>
</evidence>
<dbReference type="SUPFAM" id="SSF56672">
    <property type="entry name" value="DNA/RNA polymerases"/>
    <property type="match status" value="1"/>
</dbReference>
<dbReference type="PANTHER" id="PTHR42648">
    <property type="entry name" value="TRANSPOSASE, PUTATIVE-RELATED"/>
    <property type="match status" value="1"/>
</dbReference>
<dbReference type="CDD" id="cd09272">
    <property type="entry name" value="RNase_HI_RT_Ty1"/>
    <property type="match status" value="1"/>
</dbReference>
<dbReference type="PROSITE" id="PS50994">
    <property type="entry name" value="INTEGRASE"/>
    <property type="match status" value="1"/>
</dbReference>
<dbReference type="SUPFAM" id="SSF53098">
    <property type="entry name" value="Ribonuclease H-like"/>
    <property type="match status" value="1"/>
</dbReference>
<dbReference type="GO" id="GO:0015074">
    <property type="term" value="P:DNA integration"/>
    <property type="evidence" value="ECO:0007669"/>
    <property type="project" value="UniProtKB-KW"/>
</dbReference>
<proteinExistence type="predicted"/>
<evidence type="ECO:0000256" key="9">
    <source>
        <dbReference type="ARBA" id="ARBA00022723"/>
    </source>
</evidence>
<keyword evidence="13" id="KW-0694">RNA-binding</keyword>
<evidence type="ECO:0000256" key="18">
    <source>
        <dbReference type="ARBA" id="ARBA00023172"/>
    </source>
</evidence>
<comment type="catalytic activity">
    <reaction evidence="1">
        <text>Endonucleolytic cleavage to 5'-phosphomonoester.</text>
        <dbReference type="EC" id="3.1.26.4"/>
    </reaction>
</comment>
<evidence type="ECO:0000256" key="17">
    <source>
        <dbReference type="ARBA" id="ARBA00023125"/>
    </source>
</evidence>
<evidence type="ECO:0000256" key="7">
    <source>
        <dbReference type="ARBA" id="ARBA00022695"/>
    </source>
</evidence>
<dbReference type="InterPro" id="IPR043502">
    <property type="entry name" value="DNA/RNA_pol_sf"/>
</dbReference>
<dbReference type="GO" id="GO:0006310">
    <property type="term" value="P:DNA recombination"/>
    <property type="evidence" value="ECO:0007669"/>
    <property type="project" value="UniProtKB-KW"/>
</dbReference>
<dbReference type="GO" id="GO:0032196">
    <property type="term" value="P:transposition"/>
    <property type="evidence" value="ECO:0007669"/>
    <property type="project" value="UniProtKB-KW"/>
</dbReference>
<dbReference type="GO" id="GO:0003887">
    <property type="term" value="F:DNA-directed DNA polymerase activity"/>
    <property type="evidence" value="ECO:0007669"/>
    <property type="project" value="UniProtKB-KW"/>
</dbReference>
<feature type="region of interest" description="Disordered" evidence="25">
    <location>
        <begin position="342"/>
        <end position="371"/>
    </location>
</feature>
<dbReference type="GO" id="GO:0003723">
    <property type="term" value="F:RNA binding"/>
    <property type="evidence" value="ECO:0007669"/>
    <property type="project" value="UniProtKB-KW"/>
</dbReference>
<comment type="function">
    <text evidence="21">Reverse transcriptase/ribonuclease H (RT) is a multifunctional enzyme that catalyzes the conversion of the retro-elements RNA genome into dsDNA within the VLP. The enzyme displays a DNA polymerase activity that can copy either DNA or RNA templates, and a ribonuclease H (RNase H) activity that cleaves the RNA strand of RNA-DNA heteroduplexes during plus-strand synthesis and hydrolyzes RNA primers. The conversion leads to a linear dsDNA copy of the retrotransposon that includes long terminal repeats (LTRs) at both ends.</text>
</comment>
<keyword evidence="15" id="KW-0695">RNA-directed DNA polymerase</keyword>
<keyword evidence="17" id="KW-0238">DNA-binding</keyword>
<feature type="compositionally biased region" description="Basic and acidic residues" evidence="25">
    <location>
        <begin position="342"/>
        <end position="354"/>
    </location>
</feature>
<feature type="compositionally biased region" description="Polar residues" evidence="25">
    <location>
        <begin position="862"/>
        <end position="877"/>
    </location>
</feature>
<sequence length="1706" mass="196504">MYYIPMCIFYTLIHRININLLRMSLEINKESITMNDSVEKPQHNSLHGFPARTSFKEDLIPKFTGNSNSELVFKKIKELEDEFTKLLLSPRSKEIIEKRQAIQDEISDLRTSIKVLNELSNIEDLAESNNSVTMKPSSKNNKQIGFKLVNNNGEEVSYNAHNDAYPFDWKLKGIKNYPRWLEEFKKFLEAHNFDDITYLSNETVISTAEDHVLMNILRSNIQDPKLAMFLETANSAIILLNKIEKKYQETFTMEFRETLWKDIALNKNSSDLDKQLSDASILIKLDKHFGTINKYTISDLRQYTDKKILDLIQLEHGNPYNIDALSVLGHIEETISDMKKEDILRGRKNNKEGKPSTTSKTSNNLGNSKTIRNLRQPQHQLKPKNKYLDVILDSASPVNITHDKSLIMDFKHSKNPPKLCGMENHPITIKGEGFLQIKIDNSNKTIKTKVYFCPYESATVLSIATLQEDTGYELERGYKFLTNNILRIKVSKVDKTLWINSNNLLVKNEIKNKTTSNKTVRVVTNKTKKKVSIQEAHAKFNHIDKNVVKATIESGIFADVDGLKETSTEIAQYQCEDCLRGKLKTHNHYTGSMNAHYVNVLPGASWSIDLRGPIVRSHKNVPHYLLVMVDNVSRYMMISTHLDKSSQSIPRQIIKNIHLIENQFDRKVKELITDRGTEFNNSVLKEFIDGRGIKWILTDTDDHASNGRVERYIGVLNADLRTLMIQSQLPWKLWKYAAMAATDSRNTSLNKMTGQTPFNMISGNSEPLLYKSLIPFGQKAFVKDHKKIKTGLQGLEALALCKDPESRGYYFYLPETRKIVTTSSFSLLKAQTNHQHNEHDIAVHDDDIDMESLSDERDYNITIDSDVNNTDLSTDLSGTDETEEDEHSSQEVEFTHENNESGQQEVELEKILDEVYEVPSQLRENRVDKIKEVHLDETTITDRTKSKLSATPHIKPLSEKFYESEEEEEDSTVESVSSQEIPEDEIQSESVSSEEISEAEPSYELITPQEISEDEPQDEVITPQDTSEDEVTNESVPSREIPEDEPQQEEVSTFQVTGNEHQLMTGQVPETDKQESNNGQILFQPPVDNTESTDEEHSSHLQQRINNLLNKKFYSIQKPSTKRKSALYKQALRAHDFDEMKKNRPLQYEVPVVHTIRSMYYNEAITNNTNMKTRKLFQEAYQKELDNLKRMLVFDIQMGIPRNQVPKEQIIPVQTIFNVKRDGTHKARIVCRGDKQTASTYGVITTDLLQMDTLKLLLMIANNNRMVVQTLDINHAFLYADLQEVIYIPHPYEPRKVVQLNKALYGLKQSPKEWNDHLRKYLNNCSLYDTEYTPGLFMNNEKSIIIAVYVDDCIIAAKNNIILKKFINKMKETFELKIVGTMEKGILKTDILGMDLDYDITKGEISLSLETYLKSIENDWIDEINYIKFDNSPHWSSYDKKTKGIPILSEIRKKEITKNLQIMAGIINYILTRCRYDIAFAANKLARSVNTPNEQSIKIAHKILKYLFTTKDRKLIYRRETGSKPKINIVTDASLGTEWDYKSRIGIMVWYGRNLYKVISRATTSIRVSSTEAELDAIYEGFKEGKLLKKVLEKLKILNNIDINIFTDSKPSIQFLNKDYRSKKRDKFIDLKLAKLSEQVRENIIAIEKIPGVTNVADILTKPVTTIQFKKIIECLENKLNPEDILHITELEESKFKDKEKMLMIS</sequence>
<keyword evidence="16" id="KW-0239">DNA-directed DNA polymerase</keyword>
<evidence type="ECO:0000256" key="20">
    <source>
        <dbReference type="ARBA" id="ARBA00023268"/>
    </source>
</evidence>
<dbReference type="GO" id="GO:0005737">
    <property type="term" value="C:cytoplasm"/>
    <property type="evidence" value="ECO:0007669"/>
    <property type="project" value="UniProtKB-SubCell"/>
</dbReference>
<evidence type="ECO:0000256" key="6">
    <source>
        <dbReference type="ARBA" id="ARBA00022679"/>
    </source>
</evidence>
<dbReference type="PANTHER" id="PTHR42648:SF11">
    <property type="entry name" value="TRANSPOSON TY4-P GAG-POL POLYPROTEIN"/>
    <property type="match status" value="1"/>
</dbReference>
<dbReference type="GO" id="GO:0005634">
    <property type="term" value="C:nucleus"/>
    <property type="evidence" value="ECO:0007669"/>
    <property type="project" value="UniProtKB-SubCell"/>
</dbReference>
<evidence type="ECO:0000256" key="2">
    <source>
        <dbReference type="ARBA" id="ARBA00004123"/>
    </source>
</evidence>
<dbReference type="Gene3D" id="3.30.420.10">
    <property type="entry name" value="Ribonuclease H-like superfamily/Ribonuclease H"/>
    <property type="match status" value="2"/>
</dbReference>
<evidence type="ECO:0000256" key="5">
    <source>
        <dbReference type="ARBA" id="ARBA00022578"/>
    </source>
</evidence>
<dbReference type="InterPro" id="IPR036397">
    <property type="entry name" value="RNaseH_sf"/>
</dbReference>
<evidence type="ECO:0000256" key="21">
    <source>
        <dbReference type="ARBA" id="ARBA00025590"/>
    </source>
</evidence>
<dbReference type="GO" id="GO:0003964">
    <property type="term" value="F:RNA-directed DNA polymerase activity"/>
    <property type="evidence" value="ECO:0007669"/>
    <property type="project" value="UniProtKB-KW"/>
</dbReference>
<evidence type="ECO:0000313" key="27">
    <source>
        <dbReference type="EMBL" id="CAM91759.1"/>
    </source>
</evidence>
<name>A4VB71_9SACH</name>
<keyword evidence="4" id="KW-0963">Cytoplasm</keyword>
<evidence type="ECO:0000256" key="10">
    <source>
        <dbReference type="ARBA" id="ARBA00022759"/>
    </source>
</evidence>
<evidence type="ECO:0000256" key="3">
    <source>
        <dbReference type="ARBA" id="ARBA00004496"/>
    </source>
</evidence>
<keyword evidence="8" id="KW-0540">Nuclease</keyword>
<keyword evidence="10" id="KW-0255">Endonuclease</keyword>
<dbReference type="EMBL" id="AM698091">
    <property type="protein sequence ID" value="CAM91759.1"/>
    <property type="molecule type" value="Genomic_DNA"/>
</dbReference>